<dbReference type="SUPFAM" id="SSF55060">
    <property type="entry name" value="GHMP Kinase, C-terminal domain"/>
    <property type="match status" value="1"/>
</dbReference>
<keyword evidence="8" id="KW-1185">Reference proteome</keyword>
<protein>
    <submittedName>
        <fullName evidence="7">GHMP kinase</fullName>
    </submittedName>
</protein>
<dbReference type="InterPro" id="IPR036554">
    <property type="entry name" value="GHMP_kinase_C_sf"/>
</dbReference>
<evidence type="ECO:0000313" key="7">
    <source>
        <dbReference type="EMBL" id="ADI32411.1"/>
    </source>
</evidence>
<evidence type="ECO:0000256" key="2">
    <source>
        <dbReference type="ARBA" id="ARBA00022741"/>
    </source>
</evidence>
<reference evidence="8" key="1">
    <citation type="submission" date="2010-05" db="EMBL/GenBank/DDBJ databases">
        <title>Complete sequence of Staphylothermus hellenicus DSM 12710.</title>
        <authorList>
            <consortium name="US DOE Joint Genome Institute"/>
            <person name="Lucas S."/>
            <person name="Copeland A."/>
            <person name="Lapidus A."/>
            <person name="Cheng J.-F."/>
            <person name="Bruce D."/>
            <person name="Goodwin L."/>
            <person name="Pitluck S."/>
            <person name="Davenport K."/>
            <person name="Detter J.C."/>
            <person name="Han C."/>
            <person name="Tapia R."/>
            <person name="Larimer F."/>
            <person name="Land M."/>
            <person name="Hauser L."/>
            <person name="Kyrpides N."/>
            <person name="Mikhailova N."/>
            <person name="Anderson I.J."/>
            <person name="Woyke T."/>
        </authorList>
    </citation>
    <scope>NUCLEOTIDE SEQUENCE [LARGE SCALE GENOMIC DNA]</scope>
    <source>
        <strain evidence="8">DSM 12710 / JCM 10830 / BK20S6-10-b1 / P8</strain>
    </source>
</reference>
<proteinExistence type="inferred from homology"/>
<evidence type="ECO:0000259" key="5">
    <source>
        <dbReference type="Pfam" id="PF08544"/>
    </source>
</evidence>
<organism evidence="7 8">
    <name type="scientific">Staphylothermus hellenicus (strain DSM 12710 / JCM 10830 / BK20S6-10-b1 / P8)</name>
    <dbReference type="NCBI Taxonomy" id="591019"/>
    <lineage>
        <taxon>Archaea</taxon>
        <taxon>Thermoproteota</taxon>
        <taxon>Thermoprotei</taxon>
        <taxon>Desulfurococcales</taxon>
        <taxon>Desulfurococcaceae</taxon>
        <taxon>Staphylothermus</taxon>
    </lineage>
</organism>
<evidence type="ECO:0000259" key="4">
    <source>
        <dbReference type="Pfam" id="PF00288"/>
    </source>
</evidence>
<dbReference type="GO" id="GO:0006012">
    <property type="term" value="P:galactose metabolic process"/>
    <property type="evidence" value="ECO:0007669"/>
    <property type="project" value="TreeGrafter"/>
</dbReference>
<keyword evidence="7" id="KW-0808">Transferase</keyword>
<dbReference type="PIRSF" id="PIRSF000530">
    <property type="entry name" value="Galactokinase"/>
    <property type="match status" value="1"/>
</dbReference>
<dbReference type="InterPro" id="IPR013750">
    <property type="entry name" value="GHMP_kinase_C_dom"/>
</dbReference>
<dbReference type="Pfam" id="PF10509">
    <property type="entry name" value="GalKase_gal_bdg"/>
    <property type="match status" value="1"/>
</dbReference>
<feature type="domain" description="GHMP kinase C-terminal" evidence="5">
    <location>
        <begin position="325"/>
        <end position="405"/>
    </location>
</feature>
<dbReference type="AlphaFoldDB" id="D7D9G5"/>
<dbReference type="InterPro" id="IPR019539">
    <property type="entry name" value="GalKase_N"/>
</dbReference>
<dbReference type="OrthoDB" id="116110at2157"/>
<dbReference type="HOGENOM" id="CLU_017814_2_1_2"/>
<feature type="domain" description="Galactokinase N-terminal" evidence="6">
    <location>
        <begin position="13"/>
        <end position="61"/>
    </location>
</feature>
<dbReference type="STRING" id="591019.Shell_1318"/>
<evidence type="ECO:0000256" key="1">
    <source>
        <dbReference type="ARBA" id="ARBA00006566"/>
    </source>
</evidence>
<evidence type="ECO:0000313" key="8">
    <source>
        <dbReference type="Proteomes" id="UP000002573"/>
    </source>
</evidence>
<reference evidence="7 8" key="2">
    <citation type="journal article" date="2011" name="Stand. Genomic Sci.">
        <title>Complete genome sequence of Staphylothermus hellenicus P8.</title>
        <authorList>
            <person name="Anderson I."/>
            <person name="Wirth R."/>
            <person name="Lucas S."/>
            <person name="Copeland A."/>
            <person name="Lapidus A."/>
            <person name="Cheng J.F."/>
            <person name="Goodwin L."/>
            <person name="Pitluck S."/>
            <person name="Davenport K."/>
            <person name="Detter J.C."/>
            <person name="Han C."/>
            <person name="Tapia R."/>
            <person name="Land M."/>
            <person name="Hauser L."/>
            <person name="Pati A."/>
            <person name="Mikhailova N."/>
            <person name="Woyke T."/>
            <person name="Klenk H.P."/>
            <person name="Kyrpides N."/>
            <person name="Ivanova N."/>
        </authorList>
    </citation>
    <scope>NUCLEOTIDE SEQUENCE [LARGE SCALE GENOMIC DNA]</scope>
    <source>
        <strain evidence="8">DSM 12710 / JCM 10830 / BK20S6-10-b1 / P8</strain>
    </source>
</reference>
<dbReference type="Gene3D" id="3.30.230.10">
    <property type="match status" value="1"/>
</dbReference>
<dbReference type="GeneID" id="9234607"/>
<dbReference type="EMBL" id="CP002051">
    <property type="protein sequence ID" value="ADI32411.1"/>
    <property type="molecule type" value="Genomic_DNA"/>
</dbReference>
<dbReference type="RefSeq" id="WP_013143609.1">
    <property type="nucleotide sequence ID" value="NC_014205.1"/>
</dbReference>
<dbReference type="InterPro" id="IPR020568">
    <property type="entry name" value="Ribosomal_Su5_D2-typ_SF"/>
</dbReference>
<dbReference type="Pfam" id="PF00288">
    <property type="entry name" value="GHMP_kinases_N"/>
    <property type="match status" value="1"/>
</dbReference>
<dbReference type="Proteomes" id="UP000002573">
    <property type="component" value="Chromosome"/>
</dbReference>
<evidence type="ECO:0000256" key="3">
    <source>
        <dbReference type="ARBA" id="ARBA00022840"/>
    </source>
</evidence>
<dbReference type="PANTHER" id="PTHR10457:SF7">
    <property type="entry name" value="GALACTOKINASE-RELATED"/>
    <property type="match status" value="1"/>
</dbReference>
<name>D7D9G5_STAHD</name>
<dbReference type="PANTHER" id="PTHR10457">
    <property type="entry name" value="MEVALONATE KINASE/GALACTOKINASE"/>
    <property type="match status" value="1"/>
</dbReference>
<dbReference type="KEGG" id="shc:Shell_1318"/>
<gene>
    <name evidence="7" type="ordered locus">Shell_1318</name>
</gene>
<keyword evidence="2" id="KW-0547">Nucleotide-binding</keyword>
<dbReference type="InterPro" id="IPR006204">
    <property type="entry name" value="GHMP_kinase_N_dom"/>
</dbReference>
<dbReference type="PRINTS" id="PR00959">
    <property type="entry name" value="MEVGALKINASE"/>
</dbReference>
<dbReference type="GO" id="GO:0005829">
    <property type="term" value="C:cytosol"/>
    <property type="evidence" value="ECO:0007669"/>
    <property type="project" value="TreeGrafter"/>
</dbReference>
<dbReference type="InterPro" id="IPR006206">
    <property type="entry name" value="Mevalonate/galactokinase"/>
</dbReference>
<dbReference type="GO" id="GO:0004335">
    <property type="term" value="F:galactokinase activity"/>
    <property type="evidence" value="ECO:0007669"/>
    <property type="project" value="TreeGrafter"/>
</dbReference>
<keyword evidence="3" id="KW-0067">ATP-binding</keyword>
<dbReference type="SUPFAM" id="SSF54211">
    <property type="entry name" value="Ribosomal protein S5 domain 2-like"/>
    <property type="match status" value="1"/>
</dbReference>
<dbReference type="GO" id="GO:0005524">
    <property type="term" value="F:ATP binding"/>
    <property type="evidence" value="ECO:0007669"/>
    <property type="project" value="UniProtKB-KW"/>
</dbReference>
<keyword evidence="7" id="KW-0418">Kinase</keyword>
<accession>D7D9G5</accession>
<evidence type="ECO:0000259" key="6">
    <source>
        <dbReference type="Pfam" id="PF10509"/>
    </source>
</evidence>
<dbReference type="Gene3D" id="3.30.70.890">
    <property type="entry name" value="GHMP kinase, C-terminal domain"/>
    <property type="match status" value="1"/>
</dbReference>
<feature type="domain" description="GHMP kinase N-terminal" evidence="4">
    <location>
        <begin position="100"/>
        <end position="188"/>
    </location>
</feature>
<sequence>MADKDPTRYIVSEYKRFYGLEPEVIVSAPGRLDFLNTHQDYKGLPVVSIGINLRTYVAISRSPSNYSRIISLNMLWEDKGFQDIFRVENTFLRMDKWFGNYIRASMIALKQCCGSIGDVWALIYSDIPIGAGLASSAALLVAFIGGVNELYGLGLDRRDVAELAYHVEHDIMNIPCGRLDQYGSAYGGIVRIETKPPYNVEELQRINGVFVVLDSGIKHSTADIHPLRQAEINTGLRLLLQMNDLDRRVREKLAREYYAVKWDMIRYEEIKPYLYRLPVIPRKRIEFTFKMNDSTRLALEVLKGGIPSFEKWVTVLGWGWRDKILEAMKNSDPVLSLIGLTMNYQHILLRDLYDVSLPQIEKIRDAALSAGGLGAKISGAGLGGSLIVLAKDRGTAEKILRKALDNGAVRGWIVEIDSGLRREA</sequence>
<dbReference type="Pfam" id="PF08544">
    <property type="entry name" value="GHMP_kinases_C"/>
    <property type="match status" value="1"/>
</dbReference>
<dbReference type="InterPro" id="IPR014721">
    <property type="entry name" value="Ribsml_uS5_D2-typ_fold_subgr"/>
</dbReference>
<comment type="similarity">
    <text evidence="1">Belongs to the GHMP kinase family. GalK subfamily.</text>
</comment>
<dbReference type="eggNOG" id="arCOG01029">
    <property type="taxonomic scope" value="Archaea"/>
</dbReference>